<dbReference type="Proteomes" id="UP001595859">
    <property type="component" value="Unassembled WGS sequence"/>
</dbReference>
<keyword evidence="3" id="KW-0547">Nucleotide-binding</keyword>
<evidence type="ECO:0000256" key="1">
    <source>
        <dbReference type="ARBA" id="ARBA00006432"/>
    </source>
</evidence>
<evidence type="ECO:0000256" key="2">
    <source>
        <dbReference type="ARBA" id="ARBA00022598"/>
    </source>
</evidence>
<keyword evidence="4" id="KW-0067">ATP-binding</keyword>
<dbReference type="InterPro" id="IPR000873">
    <property type="entry name" value="AMP-dep_synth/lig_dom"/>
</dbReference>
<dbReference type="InterPro" id="IPR025110">
    <property type="entry name" value="AMP-bd_C"/>
</dbReference>
<dbReference type="Pfam" id="PF13193">
    <property type="entry name" value="AMP-binding_C"/>
    <property type="match status" value="1"/>
</dbReference>
<evidence type="ECO:0000259" key="5">
    <source>
        <dbReference type="Pfam" id="PF00501"/>
    </source>
</evidence>
<keyword evidence="2" id="KW-0436">Ligase</keyword>
<dbReference type="PANTHER" id="PTHR43605">
    <property type="entry name" value="ACYL-COENZYME A SYNTHETASE"/>
    <property type="match status" value="1"/>
</dbReference>
<dbReference type="Pfam" id="PF00501">
    <property type="entry name" value="AMP-binding"/>
    <property type="match status" value="1"/>
</dbReference>
<dbReference type="InterPro" id="IPR051087">
    <property type="entry name" value="Mitochondrial_ACSM"/>
</dbReference>
<evidence type="ECO:0000256" key="4">
    <source>
        <dbReference type="ARBA" id="ARBA00022840"/>
    </source>
</evidence>
<feature type="domain" description="AMP-dependent synthetase/ligase" evidence="5">
    <location>
        <begin position="61"/>
        <end position="406"/>
    </location>
</feature>
<dbReference type="InterPro" id="IPR042099">
    <property type="entry name" value="ANL_N_sf"/>
</dbReference>
<gene>
    <name evidence="7" type="ORF">ACFPCV_36190</name>
</gene>
<keyword evidence="8" id="KW-1185">Reference proteome</keyword>
<evidence type="ECO:0000256" key="3">
    <source>
        <dbReference type="ARBA" id="ARBA00022741"/>
    </source>
</evidence>
<sequence length="569" mass="62384">MSSAATETFRAARDFLLEHRTDYLRASAEFEWPDLSEFNWAIDWFDAVAATEPTASRLALWIVEEDGSELKWTFADVSRKSNQVANWLRANGVRRGDRLILMLGNQGELWLTILAAMKLGAVLIPASTLLGAADLRDRVDRGRAAHVVVRAADTEKFADVPGQYTRIAVGEPVDGWLDFADAEGHSPDFTPDGVTGAGDTLLLYFTSGTTARPKLVRHTHVSYPVGHLSTMYWIGLEPGDVHLNISSPGWAKHAWSNVFAPWIAEATVFIHNYTRFDAVGLMNVMDRCGVTSFCAPPTVWRMLIQADLTVLKTPPRKVVGAGEPLNPEVIEQVGKSWGVTIRDGFGQTETSVQVANTPGQPVKPGSMGRALPGFGIALVGASGVPTDEGEICIDLSRRPVGLMSGYADDEERTAEAMRDGFYHTGDVGSRDADGYITYVGRADDVFKASDYRISPFELESVLIEHDAVAEAAVVPSPDPIRLAVPKAYVVLAAGHSPDADTARSILSFARENLAPYKRIRRLEFTDLPKTISGKIRRVELRGREHEVHADPDARVAGEYREEDFPDLRS</sequence>
<protein>
    <submittedName>
        <fullName evidence="7">AMP-binding protein</fullName>
    </submittedName>
</protein>
<dbReference type="EMBL" id="JBHSIS010000025">
    <property type="protein sequence ID" value="MFC4858969.1"/>
    <property type="molecule type" value="Genomic_DNA"/>
</dbReference>
<feature type="domain" description="AMP-binding enzyme C-terminal" evidence="6">
    <location>
        <begin position="457"/>
        <end position="534"/>
    </location>
</feature>
<dbReference type="InterPro" id="IPR045851">
    <property type="entry name" value="AMP-bd_C_sf"/>
</dbReference>
<dbReference type="Gene3D" id="3.40.50.12780">
    <property type="entry name" value="N-terminal domain of ligase-like"/>
    <property type="match status" value="1"/>
</dbReference>
<comment type="caution">
    <text evidence="7">The sequence shown here is derived from an EMBL/GenBank/DDBJ whole genome shotgun (WGS) entry which is preliminary data.</text>
</comment>
<organism evidence="7 8">
    <name type="scientific">Actinophytocola glycyrrhizae</name>
    <dbReference type="NCBI Taxonomy" id="2044873"/>
    <lineage>
        <taxon>Bacteria</taxon>
        <taxon>Bacillati</taxon>
        <taxon>Actinomycetota</taxon>
        <taxon>Actinomycetes</taxon>
        <taxon>Pseudonocardiales</taxon>
        <taxon>Pseudonocardiaceae</taxon>
    </lineage>
</organism>
<evidence type="ECO:0000313" key="8">
    <source>
        <dbReference type="Proteomes" id="UP001595859"/>
    </source>
</evidence>
<comment type="similarity">
    <text evidence="1">Belongs to the ATP-dependent AMP-binding enzyme family.</text>
</comment>
<dbReference type="PANTHER" id="PTHR43605:SF10">
    <property type="entry name" value="ACYL-COA SYNTHETASE MEDIUM CHAIN FAMILY MEMBER 3"/>
    <property type="match status" value="1"/>
</dbReference>
<dbReference type="SUPFAM" id="SSF56801">
    <property type="entry name" value="Acetyl-CoA synthetase-like"/>
    <property type="match status" value="1"/>
</dbReference>
<proteinExistence type="inferred from homology"/>
<dbReference type="Gene3D" id="3.30.300.30">
    <property type="match status" value="1"/>
</dbReference>
<dbReference type="RefSeq" id="WP_378061765.1">
    <property type="nucleotide sequence ID" value="NZ_JBHSIS010000025.1"/>
</dbReference>
<name>A0ABV9SGB1_9PSEU</name>
<evidence type="ECO:0000313" key="7">
    <source>
        <dbReference type="EMBL" id="MFC4858969.1"/>
    </source>
</evidence>
<evidence type="ECO:0000259" key="6">
    <source>
        <dbReference type="Pfam" id="PF13193"/>
    </source>
</evidence>
<accession>A0ABV9SGB1</accession>
<reference evidence="8" key="1">
    <citation type="journal article" date="2019" name="Int. J. Syst. Evol. Microbiol.">
        <title>The Global Catalogue of Microorganisms (GCM) 10K type strain sequencing project: providing services to taxonomists for standard genome sequencing and annotation.</title>
        <authorList>
            <consortium name="The Broad Institute Genomics Platform"/>
            <consortium name="The Broad Institute Genome Sequencing Center for Infectious Disease"/>
            <person name="Wu L."/>
            <person name="Ma J."/>
        </authorList>
    </citation>
    <scope>NUCLEOTIDE SEQUENCE [LARGE SCALE GENOMIC DNA]</scope>
    <source>
        <strain evidence="8">ZS-22-S1</strain>
    </source>
</reference>